<accession>A0A9D4I579</accession>
<dbReference type="AlphaFoldDB" id="A0A9D4I579"/>
<sequence>MGDFESQRKQIRDFKQVINETLGIYERNAVLFKDFLRNFPMCSDPDDDTRLRQELDNILPLLNDQKKIITETENLILSAKNKIADSIIELRPKQGSLGARKKMPLENDLSQDSAIFSADSTILQRESAGTHPSDESSPTSSLLAGEPMENQLSNSSSDEDYNAKH</sequence>
<feature type="region of interest" description="Disordered" evidence="1">
    <location>
        <begin position="120"/>
        <end position="165"/>
    </location>
</feature>
<protein>
    <submittedName>
        <fullName evidence="2">Uncharacterized protein</fullName>
    </submittedName>
</protein>
<dbReference type="Proteomes" id="UP000828390">
    <property type="component" value="Unassembled WGS sequence"/>
</dbReference>
<organism evidence="2 3">
    <name type="scientific">Dreissena polymorpha</name>
    <name type="common">Zebra mussel</name>
    <name type="synonym">Mytilus polymorpha</name>
    <dbReference type="NCBI Taxonomy" id="45954"/>
    <lineage>
        <taxon>Eukaryota</taxon>
        <taxon>Metazoa</taxon>
        <taxon>Spiralia</taxon>
        <taxon>Lophotrochozoa</taxon>
        <taxon>Mollusca</taxon>
        <taxon>Bivalvia</taxon>
        <taxon>Autobranchia</taxon>
        <taxon>Heteroconchia</taxon>
        <taxon>Euheterodonta</taxon>
        <taxon>Imparidentia</taxon>
        <taxon>Neoheterodontei</taxon>
        <taxon>Myida</taxon>
        <taxon>Dreissenoidea</taxon>
        <taxon>Dreissenidae</taxon>
        <taxon>Dreissena</taxon>
    </lineage>
</organism>
<evidence type="ECO:0000256" key="1">
    <source>
        <dbReference type="SAM" id="MobiDB-lite"/>
    </source>
</evidence>
<name>A0A9D4I579_DREPO</name>
<gene>
    <name evidence="2" type="ORF">DPMN_181340</name>
</gene>
<reference evidence="2" key="2">
    <citation type="submission" date="2020-11" db="EMBL/GenBank/DDBJ databases">
        <authorList>
            <person name="McCartney M.A."/>
            <person name="Auch B."/>
            <person name="Kono T."/>
            <person name="Mallez S."/>
            <person name="Becker A."/>
            <person name="Gohl D.M."/>
            <person name="Silverstein K.A.T."/>
            <person name="Koren S."/>
            <person name="Bechman K.B."/>
            <person name="Herman A."/>
            <person name="Abrahante J.E."/>
            <person name="Garbe J."/>
        </authorList>
    </citation>
    <scope>NUCLEOTIDE SEQUENCE</scope>
    <source>
        <strain evidence="2">Duluth1</strain>
        <tissue evidence="2">Whole animal</tissue>
    </source>
</reference>
<evidence type="ECO:0000313" key="3">
    <source>
        <dbReference type="Proteomes" id="UP000828390"/>
    </source>
</evidence>
<proteinExistence type="predicted"/>
<keyword evidence="3" id="KW-1185">Reference proteome</keyword>
<comment type="caution">
    <text evidence="2">The sequence shown here is derived from an EMBL/GenBank/DDBJ whole genome shotgun (WGS) entry which is preliminary data.</text>
</comment>
<reference evidence="2" key="1">
    <citation type="journal article" date="2019" name="bioRxiv">
        <title>The Genome of the Zebra Mussel, Dreissena polymorpha: A Resource for Invasive Species Research.</title>
        <authorList>
            <person name="McCartney M.A."/>
            <person name="Auch B."/>
            <person name="Kono T."/>
            <person name="Mallez S."/>
            <person name="Zhang Y."/>
            <person name="Obille A."/>
            <person name="Becker A."/>
            <person name="Abrahante J.E."/>
            <person name="Garbe J."/>
            <person name="Badalamenti J.P."/>
            <person name="Herman A."/>
            <person name="Mangelson H."/>
            <person name="Liachko I."/>
            <person name="Sullivan S."/>
            <person name="Sone E.D."/>
            <person name="Koren S."/>
            <person name="Silverstein K.A.T."/>
            <person name="Beckman K.B."/>
            <person name="Gohl D.M."/>
        </authorList>
    </citation>
    <scope>NUCLEOTIDE SEQUENCE</scope>
    <source>
        <strain evidence="2">Duluth1</strain>
        <tissue evidence="2">Whole animal</tissue>
    </source>
</reference>
<evidence type="ECO:0000313" key="2">
    <source>
        <dbReference type="EMBL" id="KAH3746922.1"/>
    </source>
</evidence>
<dbReference type="EMBL" id="JAIWYP010000010">
    <property type="protein sequence ID" value="KAH3746922.1"/>
    <property type="molecule type" value="Genomic_DNA"/>
</dbReference>